<dbReference type="Proteomes" id="UP000184543">
    <property type="component" value="Unassembled WGS sequence"/>
</dbReference>
<proteinExistence type="predicted"/>
<gene>
    <name evidence="1" type="ORF">SAMN04488513_102465</name>
</gene>
<organism evidence="1 2">
    <name type="scientific">Pseudozobellia thermophila</name>
    <dbReference type="NCBI Taxonomy" id="192903"/>
    <lineage>
        <taxon>Bacteria</taxon>
        <taxon>Pseudomonadati</taxon>
        <taxon>Bacteroidota</taxon>
        <taxon>Flavobacteriia</taxon>
        <taxon>Flavobacteriales</taxon>
        <taxon>Flavobacteriaceae</taxon>
        <taxon>Pseudozobellia</taxon>
    </lineage>
</organism>
<keyword evidence="2" id="KW-1185">Reference proteome</keyword>
<evidence type="ECO:0000313" key="1">
    <source>
        <dbReference type="EMBL" id="SHI98188.1"/>
    </source>
</evidence>
<dbReference type="EMBL" id="FQYU01000002">
    <property type="protein sequence ID" value="SHI98188.1"/>
    <property type="molecule type" value="Genomic_DNA"/>
</dbReference>
<name>A0A1M6FKE9_9FLAO</name>
<protein>
    <submittedName>
        <fullName evidence="1">Uncharacterized protein</fullName>
    </submittedName>
</protein>
<evidence type="ECO:0000313" key="2">
    <source>
        <dbReference type="Proteomes" id="UP000184543"/>
    </source>
</evidence>
<dbReference type="AlphaFoldDB" id="A0A1M6FKE9"/>
<reference evidence="2" key="1">
    <citation type="submission" date="2016-11" db="EMBL/GenBank/DDBJ databases">
        <authorList>
            <person name="Varghese N."/>
            <person name="Submissions S."/>
        </authorList>
    </citation>
    <scope>NUCLEOTIDE SEQUENCE [LARGE SCALE GENOMIC DNA]</scope>
    <source>
        <strain evidence="2">DSM 19858</strain>
    </source>
</reference>
<accession>A0A1M6FKE9</accession>
<sequence>MGLKIQFYFKNFGGLDPEFLFLALLFNHYSNQTIHEKNDSCLNGDSGSASI</sequence>